<evidence type="ECO:0000313" key="3">
    <source>
        <dbReference type="Proteomes" id="UP000007305"/>
    </source>
</evidence>
<feature type="compositionally biased region" description="Basic and acidic residues" evidence="1">
    <location>
        <begin position="1"/>
        <end position="19"/>
    </location>
</feature>
<organism evidence="2 3">
    <name type="scientific">Zea mays</name>
    <name type="common">Maize</name>
    <dbReference type="NCBI Taxonomy" id="4577"/>
    <lineage>
        <taxon>Eukaryota</taxon>
        <taxon>Viridiplantae</taxon>
        <taxon>Streptophyta</taxon>
        <taxon>Embryophyta</taxon>
        <taxon>Tracheophyta</taxon>
        <taxon>Spermatophyta</taxon>
        <taxon>Magnoliopsida</taxon>
        <taxon>Liliopsida</taxon>
        <taxon>Poales</taxon>
        <taxon>Poaceae</taxon>
        <taxon>PACMAD clade</taxon>
        <taxon>Panicoideae</taxon>
        <taxon>Andropogonodae</taxon>
        <taxon>Andropogoneae</taxon>
        <taxon>Tripsacinae</taxon>
        <taxon>Zea</taxon>
    </lineage>
</organism>
<dbReference type="GO" id="GO:0006383">
    <property type="term" value="P:transcription by RNA polymerase III"/>
    <property type="evidence" value="ECO:0007669"/>
    <property type="project" value="InterPro"/>
</dbReference>
<reference evidence="2" key="2">
    <citation type="submission" date="2019-07" db="EMBL/GenBank/DDBJ databases">
        <authorList>
            <person name="Seetharam A."/>
            <person name="Woodhouse M."/>
            <person name="Cannon E."/>
        </authorList>
    </citation>
    <scope>NUCLEOTIDE SEQUENCE [LARGE SCALE GENOMIC DNA]</scope>
    <source>
        <strain evidence="2">cv. B73</strain>
    </source>
</reference>
<proteinExistence type="predicted"/>
<dbReference type="InParanoid" id="A0A804QAJ5"/>
<dbReference type="GO" id="GO:0003677">
    <property type="term" value="F:DNA binding"/>
    <property type="evidence" value="ECO:0007669"/>
    <property type="project" value="InterPro"/>
</dbReference>
<reference evidence="2" key="3">
    <citation type="submission" date="2021-05" db="UniProtKB">
        <authorList>
            <consortium name="EnsemblPlants"/>
        </authorList>
    </citation>
    <scope>IDENTIFICATION</scope>
    <source>
        <strain evidence="2">cv. B73</strain>
    </source>
</reference>
<reference evidence="3" key="1">
    <citation type="submission" date="2015-12" db="EMBL/GenBank/DDBJ databases">
        <title>Update maize B73 reference genome by single molecule sequencing technologies.</title>
        <authorList>
            <consortium name="Maize Genome Sequencing Project"/>
            <person name="Ware D."/>
        </authorList>
    </citation>
    <scope>NUCLEOTIDE SEQUENCE [LARGE SCALE GENOMIC DNA]</scope>
    <source>
        <strain evidence="3">cv. B73</strain>
    </source>
</reference>
<feature type="region of interest" description="Disordered" evidence="1">
    <location>
        <begin position="1"/>
        <end position="78"/>
    </location>
</feature>
<dbReference type="PANTHER" id="PTHR13408">
    <property type="entry name" value="DNA-DIRECTED RNA POLYMERASE III"/>
    <property type="match status" value="1"/>
</dbReference>
<dbReference type="Proteomes" id="UP000007305">
    <property type="component" value="Chromosome 7"/>
</dbReference>
<dbReference type="AlphaFoldDB" id="A0A804QAJ5"/>
<name>A0A804QAJ5_MAIZE</name>
<keyword evidence="3" id="KW-1185">Reference proteome</keyword>
<sequence length="263" mass="28976">MDKDGSSERSRPDHGDVKKLKFRPKVPPQKQKPQQEDPKPIDEEVMKILRTRQVAAKSAPNTEDECSPQKTLSTPPSADVVCLSPAQLGLQKQNQLPLQIPRSFPVPVNSGLVYEEESCDDDDDNDSDNVGLLETQPDSIESEALTCPAEELDLLQEGSKERIFFFQFPKSLPLPKRSSSAGKEVMEGSNLQQLPQGYLGKKAVNLSQVADNAGPFLCIQYTLSIMGSVMDALVVVRRVSVELRCCTRWSWDVGGNSFDSLGA</sequence>
<feature type="compositionally biased region" description="Basic and acidic residues" evidence="1">
    <location>
        <begin position="33"/>
        <end position="47"/>
    </location>
</feature>
<protein>
    <submittedName>
        <fullName evidence="2">Uncharacterized protein</fullName>
    </submittedName>
</protein>
<evidence type="ECO:0000313" key="2">
    <source>
        <dbReference type="EnsemblPlants" id="Zm00001eb318050_P001"/>
    </source>
</evidence>
<dbReference type="InterPro" id="IPR007811">
    <property type="entry name" value="RPC4"/>
</dbReference>
<dbReference type="Gramene" id="Zm00001eb318050_T001">
    <property type="protein sequence ID" value="Zm00001eb318050_P001"/>
    <property type="gene ID" value="Zm00001eb318050"/>
</dbReference>
<dbReference type="GO" id="GO:0005666">
    <property type="term" value="C:RNA polymerase III complex"/>
    <property type="evidence" value="ECO:0007669"/>
    <property type="project" value="InterPro"/>
</dbReference>
<dbReference type="EnsemblPlants" id="Zm00001eb318050_T001">
    <property type="protein sequence ID" value="Zm00001eb318050_P001"/>
    <property type="gene ID" value="Zm00001eb318050"/>
</dbReference>
<dbReference type="PANTHER" id="PTHR13408:SF4">
    <property type="entry name" value="RNA POLYMERASE III RPC4"/>
    <property type="match status" value="1"/>
</dbReference>
<evidence type="ECO:0000256" key="1">
    <source>
        <dbReference type="SAM" id="MobiDB-lite"/>
    </source>
</evidence>
<accession>A0A804QAJ5</accession>